<sequence length="406" mass="44847">MLFETKAWLVFFVAVIISLRISFNIPRTGESNRKPSLSSSYEPLVSFVSLASGDGGLDDFFSETTTTDLTSQTLEYDFYRNTCPEAEGLVRSKMAWIYGQHRNASAQLLRLFFHDCFIEGCDASVLLDDSNGNANHAIEKQAIPNKSLKGFDKIDQIKEMLENECPGVVSCADILTLATRDAIVLAGGPFYPILTGRRDSTRSFFNEAMMGIPRPDDNINQTLHQFSLRGFDERETVALLGGHNIGKIGCEFIMSRINNFKGTGQPDPTIPPEFLREMKLNCEDDNNESTSIAAAASPLVSRGLSERFTTDGMSYYQQLSSSVSSGAGFDSHYYQSLLRGRGLLFADQQLMANKRTARLVAAYASDDGSAFQMDFARAMMKMSDLNVLTGSQGQVRFDCSLPTHSS</sequence>
<comment type="cofactor">
    <cofactor evidence="18 21">
        <name>heme b</name>
        <dbReference type="ChEBI" id="CHEBI:60344"/>
    </cofactor>
    <text evidence="18 21">Binds 1 heme b (iron(II)-protoporphyrin IX) group per subunit.</text>
</comment>
<evidence type="ECO:0000256" key="17">
    <source>
        <dbReference type="PIRSR" id="PIRSR600823-2"/>
    </source>
</evidence>
<dbReference type="GO" id="GO:0140825">
    <property type="term" value="F:lactoperoxidase activity"/>
    <property type="evidence" value="ECO:0007669"/>
    <property type="project" value="UniProtKB-EC"/>
</dbReference>
<feature type="binding site" evidence="18">
    <location>
        <position position="330"/>
    </location>
    <ligand>
        <name>Ca(2+)</name>
        <dbReference type="ChEBI" id="CHEBI:29108"/>
        <label>2</label>
    </ligand>
</feature>
<dbReference type="Gramene" id="PRQ30529">
    <property type="protein sequence ID" value="PRQ30529"/>
    <property type="gene ID" value="RchiOBHm_Chr5g0025661"/>
</dbReference>
<dbReference type="SMR" id="A0A2P6Q8M9"/>
<feature type="binding site" description="axial binding residue" evidence="18">
    <location>
        <position position="243"/>
    </location>
    <ligand>
        <name>heme b</name>
        <dbReference type="ChEBI" id="CHEBI:60344"/>
    </ligand>
    <ligandPart>
        <name>Fe</name>
        <dbReference type="ChEBI" id="CHEBI:18248"/>
    </ligandPart>
</feature>
<feature type="disulfide bond" evidence="20">
    <location>
        <begin position="116"/>
        <end position="121"/>
    </location>
</feature>
<evidence type="ECO:0000256" key="5">
    <source>
        <dbReference type="ARBA" id="ARBA00022525"/>
    </source>
</evidence>
<evidence type="ECO:0000256" key="12">
    <source>
        <dbReference type="ARBA" id="ARBA00023004"/>
    </source>
</evidence>
<feature type="binding site" evidence="18">
    <location>
        <position position="139"/>
    </location>
    <ligand>
        <name>Ca(2+)</name>
        <dbReference type="ChEBI" id="CHEBI:29108"/>
        <label>1</label>
    </ligand>
</feature>
<keyword evidence="5 21" id="KW-0964">Secreted</keyword>
<evidence type="ECO:0000256" key="1">
    <source>
        <dbReference type="ARBA" id="ARBA00000189"/>
    </source>
</evidence>
<evidence type="ECO:0000256" key="14">
    <source>
        <dbReference type="ARBA" id="ARBA00023180"/>
    </source>
</evidence>
<reference evidence="23 24" key="1">
    <citation type="journal article" date="2018" name="Nat. Genet.">
        <title>The Rosa genome provides new insights in the design of modern roses.</title>
        <authorList>
            <person name="Bendahmane M."/>
        </authorList>
    </citation>
    <scope>NUCLEOTIDE SEQUENCE [LARGE SCALE GENOMIC DNA]</scope>
    <source>
        <strain evidence="24">cv. Old Blush</strain>
    </source>
</reference>
<feature type="binding site" evidence="18">
    <location>
        <position position="122"/>
    </location>
    <ligand>
        <name>Ca(2+)</name>
        <dbReference type="ChEBI" id="CHEBI:29108"/>
        <label>1</label>
    </ligand>
</feature>
<dbReference type="InterPro" id="IPR019794">
    <property type="entry name" value="Peroxidases_AS"/>
</dbReference>
<comment type="caution">
    <text evidence="23">The sequence shown here is derived from an EMBL/GenBank/DDBJ whole genome shotgun (WGS) entry which is preliminary data.</text>
</comment>
<dbReference type="GO" id="GO:0046872">
    <property type="term" value="F:metal ion binding"/>
    <property type="evidence" value="ECO:0007669"/>
    <property type="project" value="UniProtKB-UniRule"/>
</dbReference>
<dbReference type="GO" id="GO:0006979">
    <property type="term" value="P:response to oxidative stress"/>
    <property type="evidence" value="ECO:0007669"/>
    <property type="project" value="UniProtKB-UniRule"/>
</dbReference>
<comment type="cofactor">
    <cofactor evidence="18 21">
        <name>Ca(2+)</name>
        <dbReference type="ChEBI" id="CHEBI:29108"/>
    </cofactor>
    <text evidence="18 21">Binds 2 calcium ions per subunit.</text>
</comment>
<evidence type="ECO:0000256" key="21">
    <source>
        <dbReference type="RuleBase" id="RU362060"/>
    </source>
</evidence>
<feature type="binding site" evidence="18">
    <location>
        <position position="120"/>
    </location>
    <ligand>
        <name>Ca(2+)</name>
        <dbReference type="ChEBI" id="CHEBI:29108"/>
        <label>1</label>
    </ligand>
</feature>
<accession>A0A2P6Q8M9</accession>
<dbReference type="Gene3D" id="1.10.520.10">
    <property type="match status" value="1"/>
</dbReference>
<keyword evidence="13 20" id="KW-1015">Disulfide bond</keyword>
<evidence type="ECO:0000256" key="4">
    <source>
        <dbReference type="ARBA" id="ARBA00012313"/>
    </source>
</evidence>
<evidence type="ECO:0000256" key="7">
    <source>
        <dbReference type="ARBA" id="ARBA00022617"/>
    </source>
</evidence>
<dbReference type="GO" id="GO:0020037">
    <property type="term" value="F:heme binding"/>
    <property type="evidence" value="ECO:0007669"/>
    <property type="project" value="UniProtKB-UniRule"/>
</dbReference>
<dbReference type="Gene3D" id="1.10.420.10">
    <property type="entry name" value="Peroxidase, domain 2"/>
    <property type="match status" value="1"/>
</dbReference>
<evidence type="ECO:0000259" key="22">
    <source>
        <dbReference type="PROSITE" id="PS50873"/>
    </source>
</evidence>
<organism evidence="23 24">
    <name type="scientific">Rosa chinensis</name>
    <name type="common">China rose</name>
    <dbReference type="NCBI Taxonomy" id="74649"/>
    <lineage>
        <taxon>Eukaryota</taxon>
        <taxon>Viridiplantae</taxon>
        <taxon>Streptophyta</taxon>
        <taxon>Embryophyta</taxon>
        <taxon>Tracheophyta</taxon>
        <taxon>Spermatophyta</taxon>
        <taxon>Magnoliopsida</taxon>
        <taxon>eudicotyledons</taxon>
        <taxon>Gunneridae</taxon>
        <taxon>Pentapetalae</taxon>
        <taxon>rosids</taxon>
        <taxon>fabids</taxon>
        <taxon>Rosales</taxon>
        <taxon>Rosaceae</taxon>
        <taxon>Rosoideae</taxon>
        <taxon>Rosoideae incertae sedis</taxon>
        <taxon>Rosa</taxon>
    </lineage>
</organism>
<dbReference type="PRINTS" id="PR00461">
    <property type="entry name" value="PLPEROXIDASE"/>
</dbReference>
<evidence type="ECO:0000256" key="20">
    <source>
        <dbReference type="PIRSR" id="PIRSR600823-5"/>
    </source>
</evidence>
<name>A0A2P6Q8M9_ROSCH</name>
<evidence type="ECO:0000256" key="16">
    <source>
        <dbReference type="PIRSR" id="PIRSR600823-1"/>
    </source>
</evidence>
<evidence type="ECO:0000256" key="18">
    <source>
        <dbReference type="PIRSR" id="PIRSR600823-3"/>
    </source>
</evidence>
<evidence type="ECO:0000256" key="6">
    <source>
        <dbReference type="ARBA" id="ARBA00022559"/>
    </source>
</evidence>
<feature type="disulfide bond" evidence="20">
    <location>
        <begin position="250"/>
        <end position="282"/>
    </location>
</feature>
<feature type="binding site" evidence="18">
    <location>
        <position position="124"/>
    </location>
    <ligand>
        <name>Ca(2+)</name>
        <dbReference type="ChEBI" id="CHEBI:29108"/>
        <label>1</label>
    </ligand>
</feature>
<evidence type="ECO:0000256" key="13">
    <source>
        <dbReference type="ARBA" id="ARBA00023157"/>
    </source>
</evidence>
<evidence type="ECO:0000256" key="10">
    <source>
        <dbReference type="ARBA" id="ARBA00022837"/>
    </source>
</evidence>
<comment type="subcellular location">
    <subcellularLocation>
        <location evidence="3 21">Secreted</location>
    </subcellularLocation>
</comment>
<dbReference type="PANTHER" id="PTHR31235">
    <property type="entry name" value="PEROXIDASE 25-RELATED"/>
    <property type="match status" value="1"/>
</dbReference>
<keyword evidence="14" id="KW-0325">Glycoprotein</keyword>
<dbReference type="Pfam" id="PF00141">
    <property type="entry name" value="peroxidase"/>
    <property type="match status" value="1"/>
</dbReference>
<dbReference type="InterPro" id="IPR000823">
    <property type="entry name" value="Peroxidase_pln"/>
</dbReference>
<dbReference type="PROSITE" id="PS50873">
    <property type="entry name" value="PEROXIDASE_4"/>
    <property type="match status" value="1"/>
</dbReference>
<feature type="binding site" evidence="18">
    <location>
        <position position="311"/>
    </location>
    <ligand>
        <name>Ca(2+)</name>
        <dbReference type="ChEBI" id="CHEBI:29108"/>
        <label>2</label>
    </ligand>
</feature>
<evidence type="ECO:0000313" key="23">
    <source>
        <dbReference type="EMBL" id="PRQ30529.1"/>
    </source>
</evidence>
<dbReference type="InterPro" id="IPR002016">
    <property type="entry name" value="Haem_peroxidase"/>
</dbReference>
<feature type="domain" description="Plant heme peroxidase family profile" evidence="22">
    <location>
        <begin position="73"/>
        <end position="403"/>
    </location>
</feature>
<keyword evidence="24" id="KW-1185">Reference proteome</keyword>
<dbReference type="OMA" id="AFDTHYY"/>
<dbReference type="STRING" id="74649.A0A2P6Q8M9"/>
<dbReference type="FunFam" id="1.10.520.10:FF:000006">
    <property type="entry name" value="Peroxidase"/>
    <property type="match status" value="1"/>
</dbReference>
<feature type="disulfide bond" evidence="20">
    <location>
        <begin position="171"/>
        <end position="399"/>
    </location>
</feature>
<evidence type="ECO:0000256" key="3">
    <source>
        <dbReference type="ARBA" id="ARBA00004613"/>
    </source>
</evidence>
<dbReference type="PRINTS" id="PR00458">
    <property type="entry name" value="PEROXIDASE"/>
</dbReference>
<protein>
    <recommendedName>
        <fullName evidence="4 21">Peroxidase</fullName>
        <ecNumber evidence="4 21">1.11.1.7</ecNumber>
    </recommendedName>
</protein>
<keyword evidence="12 18" id="KW-0408">Iron</keyword>
<keyword evidence="8 18" id="KW-0479">Metal-binding</keyword>
<dbReference type="EMBL" id="PDCK01000043">
    <property type="protein sequence ID" value="PRQ30529.1"/>
    <property type="molecule type" value="Genomic_DNA"/>
</dbReference>
<feature type="binding site" evidence="18">
    <location>
        <position position="115"/>
    </location>
    <ligand>
        <name>Ca(2+)</name>
        <dbReference type="ChEBI" id="CHEBI:29108"/>
        <label>1</label>
    </ligand>
</feature>
<dbReference type="PROSITE" id="PS00436">
    <property type="entry name" value="PEROXIDASE_2"/>
    <property type="match status" value="1"/>
</dbReference>
<feature type="active site" description="Proton acceptor" evidence="16">
    <location>
        <position position="114"/>
    </location>
</feature>
<dbReference type="InterPro" id="IPR033905">
    <property type="entry name" value="Secretory_peroxidase"/>
</dbReference>
<gene>
    <name evidence="23" type="ORF">RchiOBHm_Chr5g0025661</name>
</gene>
<comment type="similarity">
    <text evidence="21">Belongs to the peroxidase family. Classical plant (class III) peroxidase subfamily.</text>
</comment>
<keyword evidence="10 18" id="KW-0106">Calcium</keyword>
<dbReference type="GO" id="GO:0042744">
    <property type="term" value="P:hydrogen peroxide catabolic process"/>
    <property type="evidence" value="ECO:0007669"/>
    <property type="project" value="UniProtKB-KW"/>
</dbReference>
<dbReference type="OrthoDB" id="2113341at2759"/>
<feature type="site" description="Transition state stabilizer" evidence="19">
    <location>
        <position position="110"/>
    </location>
</feature>
<keyword evidence="7 21" id="KW-0349">Heme</keyword>
<dbReference type="SUPFAM" id="SSF48113">
    <property type="entry name" value="Heme-dependent peroxidases"/>
    <property type="match status" value="1"/>
</dbReference>
<feature type="binding site" evidence="17">
    <location>
        <position position="213"/>
    </location>
    <ligand>
        <name>substrate</name>
    </ligand>
</feature>
<comment type="function">
    <text evidence="2">Removal of H(2)O(2), oxidation of toxic reductants, biosynthesis and degradation of lignin, suberization, auxin catabolism, response to environmental stresses such as wounding, pathogen attack and oxidative stress. These functions might be dependent on each isozyme/isoform in each plant tissue.</text>
</comment>
<evidence type="ECO:0000256" key="8">
    <source>
        <dbReference type="ARBA" id="ARBA00022723"/>
    </source>
</evidence>
<keyword evidence="9" id="KW-0732">Signal</keyword>
<keyword evidence="11 21" id="KW-0560">Oxidoreductase</keyword>
<dbReference type="InterPro" id="IPR010255">
    <property type="entry name" value="Haem_peroxidase_sf"/>
</dbReference>
<keyword evidence="6 21" id="KW-0575">Peroxidase</keyword>
<evidence type="ECO:0000256" key="9">
    <source>
        <dbReference type="ARBA" id="ARBA00022729"/>
    </source>
</evidence>
<dbReference type="EC" id="1.11.1.7" evidence="4 21"/>
<dbReference type="CDD" id="cd00693">
    <property type="entry name" value="secretory_peroxidase"/>
    <property type="match status" value="1"/>
</dbReference>
<evidence type="ECO:0000313" key="24">
    <source>
        <dbReference type="Proteomes" id="UP000238479"/>
    </source>
</evidence>
<dbReference type="FunFam" id="1.10.420.10:FF:000001">
    <property type="entry name" value="Peroxidase"/>
    <property type="match status" value="1"/>
</dbReference>
<dbReference type="Proteomes" id="UP000238479">
    <property type="component" value="Chromosome 5"/>
</dbReference>
<evidence type="ECO:0000256" key="19">
    <source>
        <dbReference type="PIRSR" id="PIRSR600823-4"/>
    </source>
</evidence>
<comment type="catalytic activity">
    <reaction evidence="1 21">
        <text>2 a phenolic donor + H2O2 = 2 a phenolic radical donor + 2 H2O</text>
        <dbReference type="Rhea" id="RHEA:56136"/>
        <dbReference type="ChEBI" id="CHEBI:15377"/>
        <dbReference type="ChEBI" id="CHEBI:16240"/>
        <dbReference type="ChEBI" id="CHEBI:139520"/>
        <dbReference type="ChEBI" id="CHEBI:139521"/>
        <dbReference type="EC" id="1.11.1.7"/>
    </reaction>
</comment>
<evidence type="ECO:0000256" key="15">
    <source>
        <dbReference type="ARBA" id="ARBA00023324"/>
    </source>
</evidence>
<dbReference type="GO" id="GO:0005576">
    <property type="term" value="C:extracellular region"/>
    <property type="evidence" value="ECO:0007669"/>
    <property type="project" value="UniProtKB-SubCell"/>
</dbReference>
<proteinExistence type="inferred from homology"/>
<dbReference type="AlphaFoldDB" id="A0A2P6Q8M9"/>
<evidence type="ECO:0000256" key="2">
    <source>
        <dbReference type="ARBA" id="ARBA00002322"/>
    </source>
</evidence>
<evidence type="ECO:0000256" key="11">
    <source>
        <dbReference type="ARBA" id="ARBA00023002"/>
    </source>
</evidence>
<keyword evidence="15 21" id="KW-0376">Hydrogen peroxide</keyword>
<feature type="disulfide bond" evidence="20">
    <location>
        <begin position="83"/>
        <end position="165"/>
    </location>
</feature>